<comment type="caution">
    <text evidence="16">Lacks conserved residue(s) required for the propagation of feature annotation.</text>
</comment>
<dbReference type="InterPro" id="IPR002113">
    <property type="entry name" value="ADT_euk_type"/>
</dbReference>
<comment type="subcellular location">
    <subcellularLocation>
        <location evidence="16">Membrane</location>
        <topology evidence="16">Multi-pass membrane protein</topology>
    </subcellularLocation>
    <subcellularLocation>
        <location evidence="1">Mitochondrion inner membrane</location>
        <topology evidence="1">Multi-pass membrane protein</topology>
    </subcellularLocation>
</comment>
<evidence type="ECO:0000256" key="16">
    <source>
        <dbReference type="RuleBase" id="RU368008"/>
    </source>
</evidence>
<dbReference type="GeneID" id="7839858"/>
<comment type="similarity">
    <text evidence="2 15">Belongs to the mitochondrial carrier (TC 2.A.29) family.</text>
</comment>
<comment type="function">
    <text evidence="16">Catalyzes the exchange of ADP and ATP across the membrane.</text>
</comment>
<dbReference type="Pfam" id="PF00153">
    <property type="entry name" value="Mito_carr"/>
    <property type="match status" value="3"/>
</dbReference>
<keyword evidence="8" id="KW-0999">Mitochondrion inner membrane</keyword>
<feature type="repeat" description="Solcar" evidence="14">
    <location>
        <begin position="11"/>
        <end position="104"/>
    </location>
</feature>
<organism evidence="17 18">
    <name type="scientific">Tetrahymena thermophila (strain SB210)</name>
    <dbReference type="NCBI Taxonomy" id="312017"/>
    <lineage>
        <taxon>Eukaryota</taxon>
        <taxon>Sar</taxon>
        <taxon>Alveolata</taxon>
        <taxon>Ciliophora</taxon>
        <taxon>Intramacronucleata</taxon>
        <taxon>Oligohymenophorea</taxon>
        <taxon>Hymenostomatida</taxon>
        <taxon>Tetrahymenina</taxon>
        <taxon>Tetrahymenidae</taxon>
        <taxon>Tetrahymena</taxon>
    </lineage>
</organism>
<dbReference type="InParanoid" id="I7MFI8"/>
<evidence type="ECO:0000256" key="7">
    <source>
        <dbReference type="ARBA" id="ARBA00022737"/>
    </source>
</evidence>
<keyword evidence="4 15" id="KW-0813">Transport</keyword>
<dbReference type="KEGG" id="tet:TTHERM_00760430"/>
<dbReference type="GO" id="GO:0005743">
    <property type="term" value="C:mitochondrial inner membrane"/>
    <property type="evidence" value="ECO:0007669"/>
    <property type="project" value="UniProtKB-SubCell"/>
</dbReference>
<dbReference type="GO" id="GO:1990544">
    <property type="term" value="P:mitochondrial ATP transmembrane transport"/>
    <property type="evidence" value="ECO:0007669"/>
    <property type="project" value="InterPro"/>
</dbReference>
<comment type="function">
    <text evidence="13">ADP:ATP antiporter that mediates import of ADP into the mitochondrial matrix for ATP synthesis, and export of ATP out to fuel the cell. Cycles between the cytoplasmic-open state (c-state) and the matrix-open state (m-state): operates by the alternating access mechanism with a single substrate-binding site intermittently exposed to either the cytosolic (c-state) or matrix (m-state) side of the inner mitochondrial membrane.</text>
</comment>
<name>I7MFI8_TETTS</name>
<dbReference type="PANTHER" id="PTHR45635">
    <property type="entry name" value="ADP,ATP CARRIER PROTEIN 1-RELATED-RELATED"/>
    <property type="match status" value="1"/>
</dbReference>
<evidence type="ECO:0000256" key="10">
    <source>
        <dbReference type="ARBA" id="ARBA00023128"/>
    </source>
</evidence>
<evidence type="ECO:0000256" key="14">
    <source>
        <dbReference type="PROSITE-ProRule" id="PRU00282"/>
    </source>
</evidence>
<proteinExistence type="inferred from homology"/>
<evidence type="ECO:0000256" key="3">
    <source>
        <dbReference type="ARBA" id="ARBA00011245"/>
    </source>
</evidence>
<evidence type="ECO:0000256" key="8">
    <source>
        <dbReference type="ARBA" id="ARBA00022792"/>
    </source>
</evidence>
<feature type="repeat" description="Solcar" evidence="14">
    <location>
        <begin position="115"/>
        <end position="207"/>
    </location>
</feature>
<dbReference type="OMA" id="CTLTIWR"/>
<comment type="catalytic activity">
    <reaction evidence="12">
        <text>ADP(in) + ATP(out) = ADP(out) + ATP(in)</text>
        <dbReference type="Rhea" id="RHEA:34999"/>
        <dbReference type="ChEBI" id="CHEBI:30616"/>
        <dbReference type="ChEBI" id="CHEBI:456216"/>
    </reaction>
    <physiologicalReaction direction="left-to-right" evidence="12">
        <dbReference type="Rhea" id="RHEA:35000"/>
    </physiologicalReaction>
</comment>
<protein>
    <recommendedName>
        <fullName evidence="16">ADP/ATP translocase</fullName>
    </recommendedName>
    <alternativeName>
        <fullName evidence="16">ADP,ATP carrier protein</fullName>
    </alternativeName>
</protein>
<keyword evidence="5" id="KW-0050">Antiport</keyword>
<dbReference type="InterPro" id="IPR002067">
    <property type="entry name" value="MCP"/>
</dbReference>
<keyword evidence="6 14" id="KW-0812">Transmembrane</keyword>
<accession>I7MFI8</accession>
<dbReference type="GO" id="GO:0005471">
    <property type="term" value="F:ATP:ADP antiporter activity"/>
    <property type="evidence" value="ECO:0007669"/>
    <property type="project" value="UniProtKB-UniRule"/>
</dbReference>
<evidence type="ECO:0000256" key="12">
    <source>
        <dbReference type="ARBA" id="ARBA00024143"/>
    </source>
</evidence>
<dbReference type="PRINTS" id="PR00926">
    <property type="entry name" value="MITOCARRIER"/>
</dbReference>
<dbReference type="RefSeq" id="XP_001031659.1">
    <property type="nucleotide sequence ID" value="XM_001031659.3"/>
</dbReference>
<dbReference type="InterPro" id="IPR018108">
    <property type="entry name" value="MCP_transmembrane"/>
</dbReference>
<sequence length="295" mass="33724">MSQDNRQPNIQNQLKTILNGIIYDSISKTFFSPLEVVRMRLQNQNEMIKQGYLQQRYNGIINCSKRVVQEEGLKALWKGNFTHILINLTSNTLSFPINSLIKKIINPKREDGQKMWIASNLAAGLLAGFLSSIFSYPLDYARTKLTNDFNSPKFGNQKQYNGLIDVFRKTLASDGIVGFYRGYIISNFGIIIYRAVYFGLHGSFRHLVPQQNVFAQFGYSWTVTTTAGMVSYTVDTVKRRMMMTSGQPVKYRGSIDCFRYIIKNEGFKHLFNGFSLTLIKSITSAGLLVIYDQFQ</sequence>
<dbReference type="AlphaFoldDB" id="I7MFI8"/>
<keyword evidence="7" id="KW-0677">Repeat</keyword>
<dbReference type="STRING" id="312017.I7MFI8"/>
<dbReference type="GO" id="GO:0140021">
    <property type="term" value="P:mitochondrial ADP transmembrane transport"/>
    <property type="evidence" value="ECO:0007669"/>
    <property type="project" value="InterPro"/>
</dbReference>
<evidence type="ECO:0000256" key="9">
    <source>
        <dbReference type="ARBA" id="ARBA00022989"/>
    </source>
</evidence>
<keyword evidence="18" id="KW-1185">Reference proteome</keyword>
<keyword evidence="10" id="KW-0496">Mitochondrion</keyword>
<evidence type="ECO:0000256" key="2">
    <source>
        <dbReference type="ARBA" id="ARBA00006375"/>
    </source>
</evidence>
<evidence type="ECO:0000313" key="18">
    <source>
        <dbReference type="Proteomes" id="UP000009168"/>
    </source>
</evidence>
<evidence type="ECO:0000256" key="1">
    <source>
        <dbReference type="ARBA" id="ARBA00004448"/>
    </source>
</evidence>
<dbReference type="Gene3D" id="1.50.40.10">
    <property type="entry name" value="Mitochondrial carrier domain"/>
    <property type="match status" value="1"/>
</dbReference>
<feature type="transmembrane region" description="Helical" evidence="16">
    <location>
        <begin position="115"/>
        <end position="136"/>
    </location>
</feature>
<evidence type="ECO:0000256" key="15">
    <source>
        <dbReference type="RuleBase" id="RU000488"/>
    </source>
</evidence>
<gene>
    <name evidence="17" type="ORF">TTHERM_00760430</name>
</gene>
<dbReference type="PRINTS" id="PR00927">
    <property type="entry name" value="ADPTRNSLCASE"/>
</dbReference>
<keyword evidence="11 14" id="KW-0472">Membrane</keyword>
<dbReference type="EMBL" id="GG662440">
    <property type="protein sequence ID" value="EAR83996.1"/>
    <property type="molecule type" value="Genomic_DNA"/>
</dbReference>
<feature type="transmembrane region" description="Helical" evidence="16">
    <location>
        <begin position="269"/>
        <end position="291"/>
    </location>
</feature>
<evidence type="ECO:0000313" key="17">
    <source>
        <dbReference type="EMBL" id="EAR83996.1"/>
    </source>
</evidence>
<evidence type="ECO:0000256" key="13">
    <source>
        <dbReference type="ARBA" id="ARBA00045250"/>
    </source>
</evidence>
<dbReference type="eggNOG" id="KOG0749">
    <property type="taxonomic scope" value="Eukaryota"/>
</dbReference>
<feature type="transmembrane region" description="Helical" evidence="16">
    <location>
        <begin position="180"/>
        <end position="200"/>
    </location>
</feature>
<comment type="subunit">
    <text evidence="3 16">Monomer.</text>
</comment>
<reference evidence="18" key="1">
    <citation type="journal article" date="2006" name="PLoS Biol.">
        <title>Macronuclear genome sequence of the ciliate Tetrahymena thermophila, a model eukaryote.</title>
        <authorList>
            <person name="Eisen J.A."/>
            <person name="Coyne R.S."/>
            <person name="Wu M."/>
            <person name="Wu D."/>
            <person name="Thiagarajan M."/>
            <person name="Wortman J.R."/>
            <person name="Badger J.H."/>
            <person name="Ren Q."/>
            <person name="Amedeo P."/>
            <person name="Jones K.M."/>
            <person name="Tallon L.J."/>
            <person name="Delcher A.L."/>
            <person name="Salzberg S.L."/>
            <person name="Silva J.C."/>
            <person name="Haas B.J."/>
            <person name="Majoros W.H."/>
            <person name="Farzad M."/>
            <person name="Carlton J.M."/>
            <person name="Smith R.K. Jr."/>
            <person name="Garg J."/>
            <person name="Pearlman R.E."/>
            <person name="Karrer K.M."/>
            <person name="Sun L."/>
            <person name="Manning G."/>
            <person name="Elde N.C."/>
            <person name="Turkewitz A.P."/>
            <person name="Asai D.J."/>
            <person name="Wilkes D.E."/>
            <person name="Wang Y."/>
            <person name="Cai H."/>
            <person name="Collins K."/>
            <person name="Stewart B.A."/>
            <person name="Lee S.R."/>
            <person name="Wilamowska K."/>
            <person name="Weinberg Z."/>
            <person name="Ruzzo W.L."/>
            <person name="Wloga D."/>
            <person name="Gaertig J."/>
            <person name="Frankel J."/>
            <person name="Tsao C.-C."/>
            <person name="Gorovsky M.A."/>
            <person name="Keeling P.J."/>
            <person name="Waller R.F."/>
            <person name="Patron N.J."/>
            <person name="Cherry J.M."/>
            <person name="Stover N.A."/>
            <person name="Krieger C.J."/>
            <person name="del Toro C."/>
            <person name="Ryder H.F."/>
            <person name="Williamson S.C."/>
            <person name="Barbeau R.A."/>
            <person name="Hamilton E.P."/>
            <person name="Orias E."/>
        </authorList>
    </citation>
    <scope>NUCLEOTIDE SEQUENCE [LARGE SCALE GENOMIC DNA]</scope>
    <source>
        <strain evidence="18">SB210</strain>
    </source>
</reference>
<dbReference type="SUPFAM" id="SSF103506">
    <property type="entry name" value="Mitochondrial carrier"/>
    <property type="match status" value="1"/>
</dbReference>
<keyword evidence="9 16" id="KW-1133">Transmembrane helix</keyword>
<dbReference type="InterPro" id="IPR023395">
    <property type="entry name" value="MCP_dom_sf"/>
</dbReference>
<dbReference type="Proteomes" id="UP000009168">
    <property type="component" value="Unassembled WGS sequence"/>
</dbReference>
<dbReference type="PANTHER" id="PTHR45635:SF14">
    <property type="entry name" value="ADP_ATP TRANSLOCASE"/>
    <property type="match status" value="1"/>
</dbReference>
<dbReference type="OrthoDB" id="18574at2759"/>
<evidence type="ECO:0000256" key="11">
    <source>
        <dbReference type="ARBA" id="ARBA00023136"/>
    </source>
</evidence>
<evidence type="ECO:0000256" key="5">
    <source>
        <dbReference type="ARBA" id="ARBA00022449"/>
    </source>
</evidence>
<dbReference type="PROSITE" id="PS50920">
    <property type="entry name" value="SOLCAR"/>
    <property type="match status" value="3"/>
</dbReference>
<evidence type="ECO:0000256" key="6">
    <source>
        <dbReference type="ARBA" id="ARBA00022692"/>
    </source>
</evidence>
<feature type="repeat" description="Solcar" evidence="14">
    <location>
        <begin position="215"/>
        <end position="295"/>
    </location>
</feature>
<dbReference type="HOGENOM" id="CLU_015166_12_0_1"/>
<evidence type="ECO:0000256" key="4">
    <source>
        <dbReference type="ARBA" id="ARBA00022448"/>
    </source>
</evidence>